<dbReference type="Gene3D" id="2.60.120.260">
    <property type="entry name" value="Galactose-binding domain-like"/>
    <property type="match status" value="1"/>
</dbReference>
<dbReference type="PROSITE" id="PS50022">
    <property type="entry name" value="FA58C_3"/>
    <property type="match status" value="1"/>
</dbReference>
<proteinExistence type="predicted"/>
<sequence>MRKNVTFGVCILTLVLLTGVVPPATGAINDGLVAYFKLDEMEGTVAVDASGNGNDGTLIGDNLEWVSGYDAGGLGYAVPIAANAPDRLEFPTNGMSAAAGTVCVWAYLADPQPGTDGRYFFGHTTQPQWNSRIQLYMQDGTTPSRLLDIGLGSSHTTRTDIMELPMEEWLHVAMTWDNGAYAVYVDGEQVASGSYSGLTALHPVANFGNDGSNAPYEAFCGVLDEARVYNRGLTAAEVRTIFRMPPLSRFMAQAPYPANEAVDVPVDSVFAWTAGGSAASHDVYLGTSFDDVNDATRANPGDVLLSQGQVATTYAPLDLLEFGTTYYWRVDEVNSAPDFAIFKGTVWSFTAEPIGYTVENVVATSNGLSEAGAGPENTVNRSGLNEAYEHSTNAADMWLATAPGDETLWIQYEFDKVYMLHELLVWNYNVMFEPVLGFGIKDVTVEYSADGAEWTVLGDAELSRGTARADYTANTIVDLRGVAAQFVRLTVNSGYGMLGQYGLSEVRFLFIPAQAREPQPVDGAIDVDPDATLGWRAGRDATAHEVYFGTNANELLLAGSVAGAAFTPDALSFGTTYYWRVDAVGDEVWAGDLWSFATAEYALIDGFEDYTDDIDAGEAIFDTWLDGWVNNTGSTVGYLDAPFAERTIVRSGRQSMPLLYDNTTSPFYSETSRTFGSPQNWTVNGADTLRLFVAGRAPAFSEAADGTILMNAIGNDIWNNADQFRYVYKNLSGNGSITARVDMLDVSPDIWVKGGVMIRQNAEAGAVNVFMAMTGTGGGGSTFQQRMTAGGASVSQHTYADGPFTAPYWVRVTREGNTLTGYTSPDGENWTQRGDTITLAMTDPVLIGLALTSHNVNQATSAQFSNVAFTGNVTGAWQVAEVGVAQPEGNTVAPLYVALEDATGKSAVVIHPDANIVGRSGWNEWQIPLSEFAGVNLSRVDTMTIGVGNKTNPTAGGAGTIYIDDVSFGKPAATQ</sequence>
<dbReference type="InterPro" id="IPR013320">
    <property type="entry name" value="ConA-like_dom_sf"/>
</dbReference>
<dbReference type="InterPro" id="IPR008979">
    <property type="entry name" value="Galactose-bd-like_sf"/>
</dbReference>
<name>A0AAW6U0W5_9BACT</name>
<dbReference type="InterPro" id="IPR000421">
    <property type="entry name" value="FA58C"/>
</dbReference>
<dbReference type="InterPro" id="IPR013783">
    <property type="entry name" value="Ig-like_fold"/>
</dbReference>
<keyword evidence="1" id="KW-0732">Signal</keyword>
<dbReference type="Pfam" id="PF00754">
    <property type="entry name" value="F5_F8_type_C"/>
    <property type="match status" value="1"/>
</dbReference>
<dbReference type="Gene3D" id="2.60.40.10">
    <property type="entry name" value="Immunoglobulins"/>
    <property type="match status" value="2"/>
</dbReference>
<dbReference type="AlphaFoldDB" id="A0AAW6U0W5"/>
<evidence type="ECO:0000313" key="4">
    <source>
        <dbReference type="Proteomes" id="UP001431776"/>
    </source>
</evidence>
<dbReference type="EMBL" id="JASCXX010000009">
    <property type="protein sequence ID" value="MDI6449304.1"/>
    <property type="molecule type" value="Genomic_DNA"/>
</dbReference>
<evidence type="ECO:0000259" key="2">
    <source>
        <dbReference type="PROSITE" id="PS50022"/>
    </source>
</evidence>
<dbReference type="Pfam" id="PF13385">
    <property type="entry name" value="Laminin_G_3"/>
    <property type="match status" value="1"/>
</dbReference>
<dbReference type="Gene3D" id="2.60.120.200">
    <property type="match status" value="2"/>
</dbReference>
<evidence type="ECO:0000256" key="1">
    <source>
        <dbReference type="SAM" id="SignalP"/>
    </source>
</evidence>
<organism evidence="3 4">
    <name type="scientific">Anaerobaca lacustris</name>
    <dbReference type="NCBI Taxonomy" id="3044600"/>
    <lineage>
        <taxon>Bacteria</taxon>
        <taxon>Pseudomonadati</taxon>
        <taxon>Planctomycetota</taxon>
        <taxon>Phycisphaerae</taxon>
        <taxon>Sedimentisphaerales</taxon>
        <taxon>Anaerobacaceae</taxon>
        <taxon>Anaerobaca</taxon>
    </lineage>
</organism>
<dbReference type="Proteomes" id="UP001431776">
    <property type="component" value="Unassembled WGS sequence"/>
</dbReference>
<dbReference type="SUPFAM" id="SSF49785">
    <property type="entry name" value="Galactose-binding domain-like"/>
    <property type="match status" value="1"/>
</dbReference>
<protein>
    <submittedName>
        <fullName evidence="3">Discoidin domain-containing protein</fullName>
    </submittedName>
</protein>
<dbReference type="RefSeq" id="WP_349244710.1">
    <property type="nucleotide sequence ID" value="NZ_JASCXX010000009.1"/>
</dbReference>
<feature type="signal peptide" evidence="1">
    <location>
        <begin position="1"/>
        <end position="26"/>
    </location>
</feature>
<comment type="caution">
    <text evidence="3">The sequence shown here is derived from an EMBL/GenBank/DDBJ whole genome shotgun (WGS) entry which is preliminary data.</text>
</comment>
<feature type="chain" id="PRO_5043981088" evidence="1">
    <location>
        <begin position="27"/>
        <end position="975"/>
    </location>
</feature>
<accession>A0AAW6U0W5</accession>
<feature type="domain" description="F5/8 type C" evidence="2">
    <location>
        <begin position="349"/>
        <end position="489"/>
    </location>
</feature>
<dbReference type="SUPFAM" id="SSF49899">
    <property type="entry name" value="Concanavalin A-like lectins/glucanases"/>
    <property type="match status" value="1"/>
</dbReference>
<keyword evidence="4" id="KW-1185">Reference proteome</keyword>
<evidence type="ECO:0000313" key="3">
    <source>
        <dbReference type="EMBL" id="MDI6449304.1"/>
    </source>
</evidence>
<gene>
    <name evidence="3" type="ORF">QJ522_09645</name>
</gene>
<reference evidence="3" key="1">
    <citation type="submission" date="2023-05" db="EMBL/GenBank/DDBJ databases">
        <title>Anaerotaeda fermentans gen. nov., sp. nov., a novel anaerobic planctomycete of the new family within the order Sedimentisphaerales isolated from Taman Peninsula, Russia.</title>
        <authorList>
            <person name="Khomyakova M.A."/>
            <person name="Merkel A.Y."/>
            <person name="Slobodkin A.I."/>
        </authorList>
    </citation>
    <scope>NUCLEOTIDE SEQUENCE</scope>
    <source>
        <strain evidence="3">M17dextr</strain>
    </source>
</reference>